<keyword evidence="2" id="KW-1185">Reference proteome</keyword>
<keyword evidence="1" id="KW-0012">Acyltransferase</keyword>
<protein>
    <submittedName>
        <fullName evidence="1">Acyl-CoA N-acyltransferase isoform 1</fullName>
    </submittedName>
</protein>
<dbReference type="OrthoDB" id="1946at2759"/>
<accession>A0A5B6WBM7</accession>
<comment type="caution">
    <text evidence="1">The sequence shown here is derived from an EMBL/GenBank/DDBJ whole genome shotgun (WGS) entry which is preliminary data.</text>
</comment>
<organism evidence="1 2">
    <name type="scientific">Gossypium australe</name>
    <dbReference type="NCBI Taxonomy" id="47621"/>
    <lineage>
        <taxon>Eukaryota</taxon>
        <taxon>Viridiplantae</taxon>
        <taxon>Streptophyta</taxon>
        <taxon>Embryophyta</taxon>
        <taxon>Tracheophyta</taxon>
        <taxon>Spermatophyta</taxon>
        <taxon>Magnoliopsida</taxon>
        <taxon>eudicotyledons</taxon>
        <taxon>Gunneridae</taxon>
        <taxon>Pentapetalae</taxon>
        <taxon>rosids</taxon>
        <taxon>malvids</taxon>
        <taxon>Malvales</taxon>
        <taxon>Malvaceae</taxon>
        <taxon>Malvoideae</taxon>
        <taxon>Gossypium</taxon>
    </lineage>
</organism>
<evidence type="ECO:0000313" key="2">
    <source>
        <dbReference type="Proteomes" id="UP000325315"/>
    </source>
</evidence>
<dbReference type="GO" id="GO:0016746">
    <property type="term" value="F:acyltransferase activity"/>
    <property type="evidence" value="ECO:0007669"/>
    <property type="project" value="UniProtKB-KW"/>
</dbReference>
<proteinExistence type="predicted"/>
<evidence type="ECO:0000313" key="1">
    <source>
        <dbReference type="EMBL" id="KAA3478695.1"/>
    </source>
</evidence>
<dbReference type="Proteomes" id="UP000325315">
    <property type="component" value="Unassembled WGS sequence"/>
</dbReference>
<gene>
    <name evidence="1" type="ORF">EPI10_019293</name>
</gene>
<sequence>MAAALSYCKPSPFIGQFPSNFGKPVSLQGIEISTQASRITALFWGSKKSVKHQPVDSSLGDFTLTGSETEVFLSHDLV</sequence>
<reference evidence="1" key="1">
    <citation type="submission" date="2019-08" db="EMBL/GenBank/DDBJ databases">
        <authorList>
            <person name="Liu F."/>
        </authorList>
    </citation>
    <scope>NUCLEOTIDE SEQUENCE [LARGE SCALE GENOMIC DNA]</scope>
    <source>
        <strain evidence="1">PA1801</strain>
        <tissue evidence="1">Leaf</tissue>
    </source>
</reference>
<keyword evidence="1" id="KW-0808">Transferase</keyword>
<name>A0A5B6WBM7_9ROSI</name>
<dbReference type="EMBL" id="SMMG02000003">
    <property type="protein sequence ID" value="KAA3478695.1"/>
    <property type="molecule type" value="Genomic_DNA"/>
</dbReference>
<dbReference type="AlphaFoldDB" id="A0A5B6WBM7"/>